<dbReference type="Pfam" id="PF13302">
    <property type="entry name" value="Acetyltransf_3"/>
    <property type="match status" value="1"/>
</dbReference>
<dbReference type="PROSITE" id="PS51186">
    <property type="entry name" value="GNAT"/>
    <property type="match status" value="1"/>
</dbReference>
<reference evidence="2 3" key="1">
    <citation type="submission" date="2024-07" db="EMBL/GenBank/DDBJ databases">
        <title>Section-level genome sequencing and comparative genomics of Aspergillus sections Usti and Cavernicolus.</title>
        <authorList>
            <consortium name="Lawrence Berkeley National Laboratory"/>
            <person name="Nybo J.L."/>
            <person name="Vesth T.C."/>
            <person name="Theobald S."/>
            <person name="Frisvad J.C."/>
            <person name="Larsen T.O."/>
            <person name="Kjaerboelling I."/>
            <person name="Rothschild-Mancinelli K."/>
            <person name="Lyhne E.K."/>
            <person name="Kogle M.E."/>
            <person name="Barry K."/>
            <person name="Clum A."/>
            <person name="Na H."/>
            <person name="Ledsgaard L."/>
            <person name="Lin J."/>
            <person name="Lipzen A."/>
            <person name="Kuo A."/>
            <person name="Riley R."/>
            <person name="Mondo S."/>
            <person name="LaButti K."/>
            <person name="Haridas S."/>
            <person name="Pangalinan J."/>
            <person name="Salamov A.A."/>
            <person name="Simmons B.A."/>
            <person name="Magnuson J.K."/>
            <person name="Chen J."/>
            <person name="Drula E."/>
            <person name="Henrissat B."/>
            <person name="Wiebenga A."/>
            <person name="Lubbers R.J."/>
            <person name="Gomes A.C."/>
            <person name="Macurrencykelacurrency M.R."/>
            <person name="Stajich J."/>
            <person name="Grigoriev I.V."/>
            <person name="Mortensen U.H."/>
            <person name="De vries R.P."/>
            <person name="Baker S.E."/>
            <person name="Andersen M.R."/>
        </authorList>
    </citation>
    <scope>NUCLEOTIDE SEQUENCE [LARGE SCALE GENOMIC DNA]</scope>
    <source>
        <strain evidence="2 3">CBS 756.74</strain>
    </source>
</reference>
<proteinExistence type="predicted"/>
<evidence type="ECO:0000259" key="1">
    <source>
        <dbReference type="PROSITE" id="PS51186"/>
    </source>
</evidence>
<keyword evidence="3" id="KW-1185">Reference proteome</keyword>
<accession>A0ABR4LBL8</accession>
<dbReference type="Proteomes" id="UP001610444">
    <property type="component" value="Unassembled WGS sequence"/>
</dbReference>
<protein>
    <submittedName>
        <fullName evidence="2">Acyl-CoA N-acyltransferase</fullName>
    </submittedName>
</protein>
<comment type="caution">
    <text evidence="2">The sequence shown here is derived from an EMBL/GenBank/DDBJ whole genome shotgun (WGS) entry which is preliminary data.</text>
</comment>
<gene>
    <name evidence="2" type="ORF">BJX68DRAFT_223489</name>
</gene>
<dbReference type="PANTHER" id="PTHR43328:SF1">
    <property type="entry name" value="N-ACETYLTRANSFERASE DOMAIN-CONTAINING PROTEIN"/>
    <property type="match status" value="1"/>
</dbReference>
<name>A0ABR4LBL8_9EURO</name>
<evidence type="ECO:0000313" key="3">
    <source>
        <dbReference type="Proteomes" id="UP001610444"/>
    </source>
</evidence>
<dbReference type="RefSeq" id="XP_070906000.1">
    <property type="nucleotide sequence ID" value="XM_071038152.1"/>
</dbReference>
<dbReference type="InterPro" id="IPR016181">
    <property type="entry name" value="Acyl_CoA_acyltransferase"/>
</dbReference>
<dbReference type="GeneID" id="98153316"/>
<dbReference type="EMBL" id="JBFXLR010000001">
    <property type="protein sequence ID" value="KAL2861910.1"/>
    <property type="molecule type" value="Genomic_DNA"/>
</dbReference>
<dbReference type="SUPFAM" id="SSF55729">
    <property type="entry name" value="Acyl-CoA N-acyltransferases (Nat)"/>
    <property type="match status" value="1"/>
</dbReference>
<dbReference type="Gene3D" id="3.40.630.30">
    <property type="match status" value="1"/>
</dbReference>
<evidence type="ECO:0000313" key="2">
    <source>
        <dbReference type="EMBL" id="KAL2861910.1"/>
    </source>
</evidence>
<dbReference type="PANTHER" id="PTHR43328">
    <property type="entry name" value="ACETYLTRANSFERASE-RELATED"/>
    <property type="match status" value="1"/>
</dbReference>
<dbReference type="InterPro" id="IPR000182">
    <property type="entry name" value="GNAT_dom"/>
</dbReference>
<feature type="domain" description="N-acetyltransferase" evidence="1">
    <location>
        <begin position="20"/>
        <end position="200"/>
    </location>
</feature>
<organism evidence="2 3">
    <name type="scientific">Aspergillus pseudodeflectus</name>
    <dbReference type="NCBI Taxonomy" id="176178"/>
    <lineage>
        <taxon>Eukaryota</taxon>
        <taxon>Fungi</taxon>
        <taxon>Dikarya</taxon>
        <taxon>Ascomycota</taxon>
        <taxon>Pezizomycotina</taxon>
        <taxon>Eurotiomycetes</taxon>
        <taxon>Eurotiomycetidae</taxon>
        <taxon>Eurotiales</taxon>
        <taxon>Aspergillaceae</taxon>
        <taxon>Aspergillus</taxon>
        <taxon>Aspergillus subgen. Nidulantes</taxon>
    </lineage>
</organism>
<sequence length="208" mass="23159">MATKSTDSKPLNLPLPKSHCLIRPLTHTNPTDAPSLALHANNPLITKWMRDAFPNPYTLDAAKSWITFTEGQSPKLDFAICTLTTSATGENESESTVIGGIGLKQKDDIYRRTMEIGYWVGEAHWGRGIASEALEVFTRWVFSAEEFAHVGRLEAEVFAGNIGSFRVLEKVRFKPEGRKRKAVEKAGVVLDVVVMGLLKEEFLDARRD</sequence>